<dbReference type="EMBL" id="CP026254">
    <property type="protein sequence ID" value="AWP11517.1"/>
    <property type="molecule type" value="Genomic_DNA"/>
</dbReference>
<evidence type="ECO:0000313" key="1">
    <source>
        <dbReference type="EMBL" id="AWP11517.1"/>
    </source>
</evidence>
<dbReference type="AlphaFoldDB" id="A0A2U9C4M4"/>
<accession>A0A2U9C4M4</accession>
<name>A0A2U9C4M4_SCOMX</name>
<organism evidence="1 2">
    <name type="scientific">Scophthalmus maximus</name>
    <name type="common">Turbot</name>
    <name type="synonym">Psetta maxima</name>
    <dbReference type="NCBI Taxonomy" id="52904"/>
    <lineage>
        <taxon>Eukaryota</taxon>
        <taxon>Metazoa</taxon>
        <taxon>Chordata</taxon>
        <taxon>Craniata</taxon>
        <taxon>Vertebrata</taxon>
        <taxon>Euteleostomi</taxon>
        <taxon>Actinopterygii</taxon>
        <taxon>Neopterygii</taxon>
        <taxon>Teleostei</taxon>
        <taxon>Neoteleostei</taxon>
        <taxon>Acanthomorphata</taxon>
        <taxon>Carangaria</taxon>
        <taxon>Pleuronectiformes</taxon>
        <taxon>Pleuronectoidei</taxon>
        <taxon>Scophthalmidae</taxon>
        <taxon>Scophthalmus</taxon>
    </lineage>
</organism>
<evidence type="ECO:0000313" key="2">
    <source>
        <dbReference type="Proteomes" id="UP000246464"/>
    </source>
</evidence>
<dbReference type="Proteomes" id="UP000246464">
    <property type="component" value="Chromosome 12"/>
</dbReference>
<reference evidence="1 2" key="1">
    <citation type="submission" date="2017-12" db="EMBL/GenBank/DDBJ databases">
        <title>Integrating genomic resources of turbot (Scophthalmus maximus) in depth evaluation of genetic and physical mapping variation across individuals.</title>
        <authorList>
            <person name="Martinez P."/>
        </authorList>
    </citation>
    <scope>NUCLEOTIDE SEQUENCE [LARGE SCALE GENOMIC DNA]</scope>
</reference>
<gene>
    <name evidence="1" type="ORF">SMAX5B_007861</name>
</gene>
<keyword evidence="2" id="KW-1185">Reference proteome</keyword>
<proteinExistence type="predicted"/>
<protein>
    <submittedName>
        <fullName evidence="1">Uncharacterized protein</fullName>
    </submittedName>
</protein>
<sequence length="66" mass="7591">MSSQLAQYRLVSGPRVQTQKAANCVLRVWGVTVTEFRYNYCLQTADRHNRQNAELPVQLFTGHPQL</sequence>